<dbReference type="Proteomes" id="UP000646749">
    <property type="component" value="Unassembled WGS sequence"/>
</dbReference>
<dbReference type="EMBL" id="BONW01000004">
    <property type="protein sequence ID" value="GIG86492.1"/>
    <property type="molecule type" value="Genomic_DNA"/>
</dbReference>
<evidence type="ECO:0000313" key="3">
    <source>
        <dbReference type="Proteomes" id="UP000646749"/>
    </source>
</evidence>
<reference evidence="2 3" key="1">
    <citation type="submission" date="2021-01" db="EMBL/GenBank/DDBJ databases">
        <title>Whole genome shotgun sequence of Plantactinospora endophytica NBRC 110450.</title>
        <authorList>
            <person name="Komaki H."/>
            <person name="Tamura T."/>
        </authorList>
    </citation>
    <scope>NUCLEOTIDE SEQUENCE [LARGE SCALE GENOMIC DNA]</scope>
    <source>
        <strain evidence="2 3">NBRC 110450</strain>
    </source>
</reference>
<feature type="compositionally biased region" description="Basic and acidic residues" evidence="1">
    <location>
        <begin position="15"/>
        <end position="24"/>
    </location>
</feature>
<evidence type="ECO:0000313" key="2">
    <source>
        <dbReference type="EMBL" id="GIG86492.1"/>
    </source>
</evidence>
<feature type="region of interest" description="Disordered" evidence="1">
    <location>
        <begin position="15"/>
        <end position="42"/>
    </location>
</feature>
<sequence>MQPQRDVVRVRVDRGGQAVDDRIGTHKTSSLDGAADGGDTPVTRFAPIPRMPVRHRLPVVLASLPPVEVSRR</sequence>
<accession>A0ABQ4DWM9</accession>
<organism evidence="2 3">
    <name type="scientific">Plantactinospora endophytica</name>
    <dbReference type="NCBI Taxonomy" id="673535"/>
    <lineage>
        <taxon>Bacteria</taxon>
        <taxon>Bacillati</taxon>
        <taxon>Actinomycetota</taxon>
        <taxon>Actinomycetes</taxon>
        <taxon>Micromonosporales</taxon>
        <taxon>Micromonosporaceae</taxon>
        <taxon>Plantactinospora</taxon>
    </lineage>
</organism>
<protein>
    <submittedName>
        <fullName evidence="2">Uncharacterized protein</fullName>
    </submittedName>
</protein>
<proteinExistence type="predicted"/>
<keyword evidence="3" id="KW-1185">Reference proteome</keyword>
<gene>
    <name evidence="2" type="ORF">Pen02_14280</name>
</gene>
<name>A0ABQ4DWM9_9ACTN</name>
<evidence type="ECO:0000256" key="1">
    <source>
        <dbReference type="SAM" id="MobiDB-lite"/>
    </source>
</evidence>
<comment type="caution">
    <text evidence="2">The sequence shown here is derived from an EMBL/GenBank/DDBJ whole genome shotgun (WGS) entry which is preliminary data.</text>
</comment>